<accession>A0AAD4BZ51</accession>
<protein>
    <submittedName>
        <fullName evidence="1">Uncharacterized protein</fullName>
    </submittedName>
</protein>
<name>A0AAD4BZ51_BOLED</name>
<keyword evidence="2" id="KW-1185">Reference proteome</keyword>
<sequence length="86" mass="9529">TADPLSMADVPSIGTKILDRFWPEDEESYSEESCCVSVPSRYLTALAPPPHHRRVPCSLGSIQDVFLFFSSLRGRVVTTLLDCNSL</sequence>
<feature type="non-terminal residue" evidence="1">
    <location>
        <position position="86"/>
    </location>
</feature>
<evidence type="ECO:0000313" key="2">
    <source>
        <dbReference type="Proteomes" id="UP001194468"/>
    </source>
</evidence>
<dbReference type="EMBL" id="WHUW01000007">
    <property type="protein sequence ID" value="KAF8443802.1"/>
    <property type="molecule type" value="Genomic_DNA"/>
</dbReference>
<comment type="caution">
    <text evidence="1">The sequence shown here is derived from an EMBL/GenBank/DDBJ whole genome shotgun (WGS) entry which is preliminary data.</text>
</comment>
<reference evidence="1" key="2">
    <citation type="journal article" date="2020" name="Nat. Commun.">
        <title>Large-scale genome sequencing of mycorrhizal fungi provides insights into the early evolution of symbiotic traits.</title>
        <authorList>
            <person name="Miyauchi S."/>
            <person name="Kiss E."/>
            <person name="Kuo A."/>
            <person name="Drula E."/>
            <person name="Kohler A."/>
            <person name="Sanchez-Garcia M."/>
            <person name="Morin E."/>
            <person name="Andreopoulos B."/>
            <person name="Barry K.W."/>
            <person name="Bonito G."/>
            <person name="Buee M."/>
            <person name="Carver A."/>
            <person name="Chen C."/>
            <person name="Cichocki N."/>
            <person name="Clum A."/>
            <person name="Culley D."/>
            <person name="Crous P.W."/>
            <person name="Fauchery L."/>
            <person name="Girlanda M."/>
            <person name="Hayes R.D."/>
            <person name="Keri Z."/>
            <person name="LaButti K."/>
            <person name="Lipzen A."/>
            <person name="Lombard V."/>
            <person name="Magnuson J."/>
            <person name="Maillard F."/>
            <person name="Murat C."/>
            <person name="Nolan M."/>
            <person name="Ohm R.A."/>
            <person name="Pangilinan J."/>
            <person name="Pereira M.F."/>
            <person name="Perotto S."/>
            <person name="Peter M."/>
            <person name="Pfister S."/>
            <person name="Riley R."/>
            <person name="Sitrit Y."/>
            <person name="Stielow J.B."/>
            <person name="Szollosi G."/>
            <person name="Zifcakova L."/>
            <person name="Stursova M."/>
            <person name="Spatafora J.W."/>
            <person name="Tedersoo L."/>
            <person name="Vaario L.M."/>
            <person name="Yamada A."/>
            <person name="Yan M."/>
            <person name="Wang P."/>
            <person name="Xu J."/>
            <person name="Bruns T."/>
            <person name="Baldrian P."/>
            <person name="Vilgalys R."/>
            <person name="Dunand C."/>
            <person name="Henrissat B."/>
            <person name="Grigoriev I.V."/>
            <person name="Hibbett D."/>
            <person name="Nagy L.G."/>
            <person name="Martin F.M."/>
        </authorList>
    </citation>
    <scope>NUCLEOTIDE SEQUENCE</scope>
    <source>
        <strain evidence="1">BED1</strain>
    </source>
</reference>
<proteinExistence type="predicted"/>
<dbReference type="Proteomes" id="UP001194468">
    <property type="component" value="Unassembled WGS sequence"/>
</dbReference>
<evidence type="ECO:0000313" key="1">
    <source>
        <dbReference type="EMBL" id="KAF8443802.1"/>
    </source>
</evidence>
<organism evidence="1 2">
    <name type="scientific">Boletus edulis BED1</name>
    <dbReference type="NCBI Taxonomy" id="1328754"/>
    <lineage>
        <taxon>Eukaryota</taxon>
        <taxon>Fungi</taxon>
        <taxon>Dikarya</taxon>
        <taxon>Basidiomycota</taxon>
        <taxon>Agaricomycotina</taxon>
        <taxon>Agaricomycetes</taxon>
        <taxon>Agaricomycetidae</taxon>
        <taxon>Boletales</taxon>
        <taxon>Boletineae</taxon>
        <taxon>Boletaceae</taxon>
        <taxon>Boletoideae</taxon>
        <taxon>Boletus</taxon>
    </lineage>
</organism>
<gene>
    <name evidence="1" type="ORF">L210DRAFT_953985</name>
</gene>
<dbReference type="AlphaFoldDB" id="A0AAD4BZ51"/>
<reference evidence="1" key="1">
    <citation type="submission" date="2019-10" db="EMBL/GenBank/DDBJ databases">
        <authorList>
            <consortium name="DOE Joint Genome Institute"/>
            <person name="Kuo A."/>
            <person name="Miyauchi S."/>
            <person name="Kiss E."/>
            <person name="Drula E."/>
            <person name="Kohler A."/>
            <person name="Sanchez-Garcia M."/>
            <person name="Andreopoulos B."/>
            <person name="Barry K.W."/>
            <person name="Bonito G."/>
            <person name="Buee M."/>
            <person name="Carver A."/>
            <person name="Chen C."/>
            <person name="Cichocki N."/>
            <person name="Clum A."/>
            <person name="Culley D."/>
            <person name="Crous P.W."/>
            <person name="Fauchery L."/>
            <person name="Girlanda M."/>
            <person name="Hayes R."/>
            <person name="Keri Z."/>
            <person name="LaButti K."/>
            <person name="Lipzen A."/>
            <person name="Lombard V."/>
            <person name="Magnuson J."/>
            <person name="Maillard F."/>
            <person name="Morin E."/>
            <person name="Murat C."/>
            <person name="Nolan M."/>
            <person name="Ohm R."/>
            <person name="Pangilinan J."/>
            <person name="Pereira M."/>
            <person name="Perotto S."/>
            <person name="Peter M."/>
            <person name="Riley R."/>
            <person name="Sitrit Y."/>
            <person name="Stielow B."/>
            <person name="Szollosi G."/>
            <person name="Zifcakova L."/>
            <person name="Stursova M."/>
            <person name="Spatafora J.W."/>
            <person name="Tedersoo L."/>
            <person name="Vaario L.-M."/>
            <person name="Yamada A."/>
            <person name="Yan M."/>
            <person name="Wang P."/>
            <person name="Xu J."/>
            <person name="Bruns T."/>
            <person name="Baldrian P."/>
            <person name="Vilgalys R."/>
            <person name="Henrissat B."/>
            <person name="Grigoriev I.V."/>
            <person name="Hibbett D."/>
            <person name="Nagy L.G."/>
            <person name="Martin F.M."/>
        </authorList>
    </citation>
    <scope>NUCLEOTIDE SEQUENCE</scope>
    <source>
        <strain evidence="1">BED1</strain>
    </source>
</reference>
<feature type="non-terminal residue" evidence="1">
    <location>
        <position position="1"/>
    </location>
</feature>